<protein>
    <submittedName>
        <fullName evidence="1">Uncharacterized protein</fullName>
    </submittedName>
</protein>
<organism evidence="1 2">
    <name type="scientific">Pseudomonas viridiflava</name>
    <name type="common">Phytomonas viridiflava</name>
    <dbReference type="NCBI Taxonomy" id="33069"/>
    <lineage>
        <taxon>Bacteria</taxon>
        <taxon>Pseudomonadati</taxon>
        <taxon>Pseudomonadota</taxon>
        <taxon>Gammaproteobacteria</taxon>
        <taxon>Pseudomonadales</taxon>
        <taxon>Pseudomonadaceae</taxon>
        <taxon>Pseudomonas</taxon>
    </lineage>
</organism>
<name>A0A1Y6JVH4_PSEVI</name>
<evidence type="ECO:0000313" key="1">
    <source>
        <dbReference type="EMBL" id="SMS12802.1"/>
    </source>
</evidence>
<accession>A0A1Y6JVH4</accession>
<dbReference type="RefSeq" id="WP_183132468.1">
    <property type="nucleotide sequence ID" value="NZ_LT855380.1"/>
</dbReference>
<reference evidence="1 2" key="1">
    <citation type="submission" date="2017-05" db="EMBL/GenBank/DDBJ databases">
        <authorList>
            <person name="Song R."/>
            <person name="Chenine A.L."/>
            <person name="Ruprecht R.M."/>
        </authorList>
    </citation>
    <scope>NUCLEOTIDE SEQUENCE [LARGE SCALE GENOMIC DNA]</scope>
    <source>
        <strain evidence="1 2">CFBP 1590</strain>
    </source>
</reference>
<dbReference type="GeneID" id="47766857"/>
<sequence length="88" mass="10035">MADFLIGDVKQVRELVIEREVNEHLGDGWVLLLVRAGVDHDRNPETGEWENLPNTSYVLGWLGEGEPKTIDQFEDERLMGRQPDAGDF</sequence>
<evidence type="ECO:0000313" key="2">
    <source>
        <dbReference type="Proteomes" id="UP000196842"/>
    </source>
</evidence>
<dbReference type="Proteomes" id="UP000196842">
    <property type="component" value="Chromosome I"/>
</dbReference>
<dbReference type="KEGG" id="pvd:CFBP1590__5216"/>
<proteinExistence type="predicted"/>
<gene>
    <name evidence="1" type="ORF">CFBP1590__5216</name>
</gene>
<dbReference type="AlphaFoldDB" id="A0A1Y6JVH4"/>
<dbReference type="EMBL" id="LT855380">
    <property type="protein sequence ID" value="SMS12802.1"/>
    <property type="molecule type" value="Genomic_DNA"/>
</dbReference>